<name>A0A6J5LCP1_9CAUD</name>
<feature type="transmembrane region" description="Helical" evidence="1">
    <location>
        <begin position="94"/>
        <end position="112"/>
    </location>
</feature>
<dbReference type="EMBL" id="LR798296">
    <property type="protein sequence ID" value="CAB5222051.1"/>
    <property type="molecule type" value="Genomic_DNA"/>
</dbReference>
<feature type="transmembrane region" description="Helical" evidence="1">
    <location>
        <begin position="118"/>
        <end position="137"/>
    </location>
</feature>
<proteinExistence type="predicted"/>
<organism evidence="2">
    <name type="scientific">uncultured Caudovirales phage</name>
    <dbReference type="NCBI Taxonomy" id="2100421"/>
    <lineage>
        <taxon>Viruses</taxon>
        <taxon>Duplodnaviria</taxon>
        <taxon>Heunggongvirae</taxon>
        <taxon>Uroviricota</taxon>
        <taxon>Caudoviricetes</taxon>
        <taxon>Peduoviridae</taxon>
        <taxon>Maltschvirus</taxon>
        <taxon>Maltschvirus maltsch</taxon>
    </lineage>
</organism>
<accession>A0A6J5LCP1</accession>
<keyword evidence="1" id="KW-1133">Transmembrane helix</keyword>
<sequence>MNELLNMLKGAAPGLATAVMGPLGGMAINAIANKLGVDPTPSAVTQALKDNPDLALKLKEIDAKEYEVEQTNLTERMKADMASDSWLSKNIRPMVLVFLLLAYSGFAIASIFNYETRGAYVELLGQWGMLVMSFYFGGRTMEKIADKVKK</sequence>
<keyword evidence="1" id="KW-0812">Transmembrane</keyword>
<dbReference type="EMBL" id="LR796239">
    <property type="protein sequence ID" value="CAB4130710.1"/>
    <property type="molecule type" value="Genomic_DNA"/>
</dbReference>
<keyword evidence="1" id="KW-0472">Membrane</keyword>
<evidence type="ECO:0000256" key="1">
    <source>
        <dbReference type="SAM" id="Phobius"/>
    </source>
</evidence>
<reference evidence="2" key="1">
    <citation type="submission" date="2020-04" db="EMBL/GenBank/DDBJ databases">
        <authorList>
            <person name="Chiriac C."/>
            <person name="Salcher M."/>
            <person name="Ghai R."/>
            <person name="Kavagutti S V."/>
        </authorList>
    </citation>
    <scope>NUCLEOTIDE SEQUENCE</scope>
</reference>
<evidence type="ECO:0000313" key="2">
    <source>
        <dbReference type="EMBL" id="CAB4130710.1"/>
    </source>
</evidence>
<protein>
    <recommendedName>
        <fullName evidence="4">Holin of 3TMs, for gene-transfer release</fullName>
    </recommendedName>
</protein>
<gene>
    <name evidence="2" type="ORF">UFOVP128_24</name>
    <name evidence="3" type="ORF">UFOVP243_20</name>
</gene>
<evidence type="ECO:0000313" key="3">
    <source>
        <dbReference type="EMBL" id="CAB5222051.1"/>
    </source>
</evidence>
<evidence type="ECO:0008006" key="4">
    <source>
        <dbReference type="Google" id="ProtNLM"/>
    </source>
</evidence>